<reference evidence="1" key="1">
    <citation type="journal article" date="2021" name="New Phytol.">
        <title>Evolutionary innovations through gain and loss of genes in the ectomycorrhizal Boletales.</title>
        <authorList>
            <person name="Wu G."/>
            <person name="Miyauchi S."/>
            <person name="Morin E."/>
            <person name="Kuo A."/>
            <person name="Drula E."/>
            <person name="Varga T."/>
            <person name="Kohler A."/>
            <person name="Feng B."/>
            <person name="Cao Y."/>
            <person name="Lipzen A."/>
            <person name="Daum C."/>
            <person name="Hundley H."/>
            <person name="Pangilinan J."/>
            <person name="Johnson J."/>
            <person name="Barry K."/>
            <person name="LaButti K."/>
            <person name="Ng V."/>
            <person name="Ahrendt S."/>
            <person name="Min B."/>
            <person name="Choi I.G."/>
            <person name="Park H."/>
            <person name="Plett J.M."/>
            <person name="Magnuson J."/>
            <person name="Spatafora J.W."/>
            <person name="Nagy L.G."/>
            <person name="Henrissat B."/>
            <person name="Grigoriev I.V."/>
            <person name="Yang Z.L."/>
            <person name="Xu J."/>
            <person name="Martin F.M."/>
        </authorList>
    </citation>
    <scope>NUCLEOTIDE SEQUENCE</scope>
    <source>
        <strain evidence="1">ATCC 28755</strain>
    </source>
</reference>
<protein>
    <submittedName>
        <fullName evidence="1">Uncharacterized protein</fullName>
    </submittedName>
</protein>
<name>A0ACB7ZUS5_9AGAM</name>
<organism evidence="1 2">
    <name type="scientific">Hygrophoropsis aurantiaca</name>
    <dbReference type="NCBI Taxonomy" id="72124"/>
    <lineage>
        <taxon>Eukaryota</taxon>
        <taxon>Fungi</taxon>
        <taxon>Dikarya</taxon>
        <taxon>Basidiomycota</taxon>
        <taxon>Agaricomycotina</taxon>
        <taxon>Agaricomycetes</taxon>
        <taxon>Agaricomycetidae</taxon>
        <taxon>Boletales</taxon>
        <taxon>Coniophorineae</taxon>
        <taxon>Hygrophoropsidaceae</taxon>
        <taxon>Hygrophoropsis</taxon>
    </lineage>
</organism>
<evidence type="ECO:0000313" key="1">
    <source>
        <dbReference type="EMBL" id="KAH7904553.1"/>
    </source>
</evidence>
<evidence type="ECO:0000313" key="2">
    <source>
        <dbReference type="Proteomes" id="UP000790377"/>
    </source>
</evidence>
<accession>A0ACB7ZUS5</accession>
<comment type="caution">
    <text evidence="1">The sequence shown here is derived from an EMBL/GenBank/DDBJ whole genome shotgun (WGS) entry which is preliminary data.</text>
</comment>
<gene>
    <name evidence="1" type="ORF">BJ138DRAFT_898284</name>
</gene>
<proteinExistence type="predicted"/>
<sequence>MDTMEEEEQAPRGVLTPVISGIEGALGGYETGKCRLGGSVAGCLQALGETHDSDERRIVARLFIIVDSCHVFIASLLVYSYALLTSLSLCAPHTPRRAHVLTRILWNAYLHPLVSYITPSSHIPCPRSTHHALVLYIKPSASYHISPPATTHTHELYYILFCSPSLMLWPAHFIRLFGFILADLILSPTHLILFCVYNRKQCARQRGPGSLGCVVGKEFVQITTQLCLVHLVRARRLEDRVWYDDREGIPMGTAHW</sequence>
<dbReference type="EMBL" id="MU268434">
    <property type="protein sequence ID" value="KAH7904553.1"/>
    <property type="molecule type" value="Genomic_DNA"/>
</dbReference>
<dbReference type="Proteomes" id="UP000790377">
    <property type="component" value="Unassembled WGS sequence"/>
</dbReference>
<keyword evidence="2" id="KW-1185">Reference proteome</keyword>